<comment type="caution">
    <text evidence="1">The sequence shown here is derived from an EMBL/GenBank/DDBJ whole genome shotgun (WGS) entry which is preliminary data.</text>
</comment>
<name>A0A9D1ZBZ9_9ACTN</name>
<evidence type="ECO:0000313" key="1">
    <source>
        <dbReference type="EMBL" id="HIY80034.1"/>
    </source>
</evidence>
<gene>
    <name evidence="1" type="ORF">IAA42_06345</name>
</gene>
<reference evidence="1" key="1">
    <citation type="journal article" date="2021" name="PeerJ">
        <title>Extensive microbial diversity within the chicken gut microbiome revealed by metagenomics and culture.</title>
        <authorList>
            <person name="Gilroy R."/>
            <person name="Ravi A."/>
            <person name="Getino M."/>
            <person name="Pursley I."/>
            <person name="Horton D.L."/>
            <person name="Alikhan N.F."/>
            <person name="Baker D."/>
            <person name="Gharbi K."/>
            <person name="Hall N."/>
            <person name="Watson M."/>
            <person name="Adriaenssens E.M."/>
            <person name="Foster-Nyarko E."/>
            <person name="Jarju S."/>
            <person name="Secka A."/>
            <person name="Antonio M."/>
            <person name="Oren A."/>
            <person name="Chaudhuri R.R."/>
            <person name="La Ragione R."/>
            <person name="Hildebrand F."/>
            <person name="Pallen M.J."/>
        </authorList>
    </citation>
    <scope>NUCLEOTIDE SEQUENCE</scope>
    <source>
        <strain evidence="1">ChiHjej10B9-743</strain>
    </source>
</reference>
<sequence length="132" mass="14287">MNTARLDTLPETRANFPLDLTEGEKVVFAAPLACFGTEEDAFLGGSQSKLCLTNRRLVADNTVGLWSVGLADDVVGAELIRRGGFLSNAVVRVDLAQELVYGDARDGQGTLRGFRFYLKPKDGERLAALLRG</sequence>
<reference evidence="1" key="2">
    <citation type="submission" date="2021-04" db="EMBL/GenBank/DDBJ databases">
        <authorList>
            <person name="Gilroy R."/>
        </authorList>
    </citation>
    <scope>NUCLEOTIDE SEQUENCE</scope>
    <source>
        <strain evidence="1">ChiHjej10B9-743</strain>
    </source>
</reference>
<dbReference type="Proteomes" id="UP000824133">
    <property type="component" value="Unassembled WGS sequence"/>
</dbReference>
<dbReference type="AlphaFoldDB" id="A0A9D1ZBZ9"/>
<organism evidence="1 2">
    <name type="scientific">Candidatus Olsenella excrementavium</name>
    <dbReference type="NCBI Taxonomy" id="2838709"/>
    <lineage>
        <taxon>Bacteria</taxon>
        <taxon>Bacillati</taxon>
        <taxon>Actinomycetota</taxon>
        <taxon>Coriobacteriia</taxon>
        <taxon>Coriobacteriales</taxon>
        <taxon>Atopobiaceae</taxon>
        <taxon>Olsenella</taxon>
    </lineage>
</organism>
<proteinExistence type="predicted"/>
<accession>A0A9D1ZBZ9</accession>
<evidence type="ECO:0000313" key="2">
    <source>
        <dbReference type="Proteomes" id="UP000824133"/>
    </source>
</evidence>
<protein>
    <submittedName>
        <fullName evidence="1">Uncharacterized protein</fullName>
    </submittedName>
</protein>
<dbReference type="EMBL" id="DXCP01000045">
    <property type="protein sequence ID" value="HIY80034.1"/>
    <property type="molecule type" value="Genomic_DNA"/>
</dbReference>